<dbReference type="Proteomes" id="UP001318040">
    <property type="component" value="Chromosome 68"/>
</dbReference>
<dbReference type="Pfam" id="PF00643">
    <property type="entry name" value="zf-B_box"/>
    <property type="match status" value="1"/>
</dbReference>
<dbReference type="Gene3D" id="3.30.40.10">
    <property type="entry name" value="Zinc/RING finger domain, C3HC4 (zinc finger)"/>
    <property type="match status" value="1"/>
</dbReference>
<evidence type="ECO:0000256" key="4">
    <source>
        <dbReference type="PROSITE-ProRule" id="PRU00024"/>
    </source>
</evidence>
<keyword evidence="7" id="KW-1185">Reference proteome</keyword>
<evidence type="ECO:0000313" key="7">
    <source>
        <dbReference type="Proteomes" id="UP001318040"/>
    </source>
</evidence>
<accession>A0AAJ7XK85</accession>
<dbReference type="RefSeq" id="XP_032836363.1">
    <property type="nucleotide sequence ID" value="XM_032980472.1"/>
</dbReference>
<organism evidence="7 8">
    <name type="scientific">Petromyzon marinus</name>
    <name type="common">Sea lamprey</name>
    <dbReference type="NCBI Taxonomy" id="7757"/>
    <lineage>
        <taxon>Eukaryota</taxon>
        <taxon>Metazoa</taxon>
        <taxon>Chordata</taxon>
        <taxon>Craniata</taxon>
        <taxon>Vertebrata</taxon>
        <taxon>Cyclostomata</taxon>
        <taxon>Hyperoartia</taxon>
        <taxon>Petromyzontiformes</taxon>
        <taxon>Petromyzontidae</taxon>
        <taxon>Petromyzon</taxon>
    </lineage>
</organism>
<dbReference type="InterPro" id="IPR001841">
    <property type="entry name" value="Znf_RING"/>
</dbReference>
<feature type="domain" description="RING-type" evidence="5">
    <location>
        <begin position="16"/>
        <end position="56"/>
    </location>
</feature>
<dbReference type="InterPro" id="IPR017907">
    <property type="entry name" value="Znf_RING_CS"/>
</dbReference>
<dbReference type="InterPro" id="IPR013083">
    <property type="entry name" value="Znf_RING/FYVE/PHD"/>
</dbReference>
<evidence type="ECO:0000259" key="6">
    <source>
        <dbReference type="PROSITE" id="PS50119"/>
    </source>
</evidence>
<keyword evidence="3" id="KW-0862">Zinc</keyword>
<protein>
    <submittedName>
        <fullName evidence="8">E3 ubiquitin/ISG15 ligase TRIM25-like</fullName>
    </submittedName>
</protein>
<reference evidence="8" key="1">
    <citation type="submission" date="2025-08" db="UniProtKB">
        <authorList>
            <consortium name="RefSeq"/>
        </authorList>
    </citation>
    <scope>IDENTIFICATION</scope>
    <source>
        <tissue evidence="8">Sperm</tissue>
    </source>
</reference>
<gene>
    <name evidence="8" type="primary">LOC116958006</name>
</gene>
<dbReference type="AlphaFoldDB" id="A0AAJ7XK85"/>
<dbReference type="SMART" id="SM00336">
    <property type="entry name" value="BBOX"/>
    <property type="match status" value="2"/>
</dbReference>
<dbReference type="InterPro" id="IPR000315">
    <property type="entry name" value="Znf_B-box"/>
</dbReference>
<dbReference type="KEGG" id="pmrn:116958006"/>
<evidence type="ECO:0000259" key="5">
    <source>
        <dbReference type="PROSITE" id="PS50089"/>
    </source>
</evidence>
<dbReference type="SUPFAM" id="SSF57845">
    <property type="entry name" value="B-box zinc-binding domain"/>
    <property type="match status" value="1"/>
</dbReference>
<dbReference type="Pfam" id="PF15227">
    <property type="entry name" value="zf-C3HC4_4"/>
    <property type="match status" value="1"/>
</dbReference>
<dbReference type="PROSITE" id="PS00518">
    <property type="entry name" value="ZF_RING_1"/>
    <property type="match status" value="1"/>
</dbReference>
<dbReference type="PANTHER" id="PTHR25465:SF31">
    <property type="entry name" value="RING-TYPE DOMAIN-CONTAINING PROTEIN"/>
    <property type="match status" value="1"/>
</dbReference>
<sequence>MASATPSESADSELRCPICLDTFDCPSTLSCGHSFCIRCLEATWETASSFSCPQCRATFPVRPQLMKNVALGKLVEQLRVGDGMAVAVVMCDICGDGHTPAVQTCLRCEMSYCAMHARPHVENPRLRDHVLVSPTANLEERRCREHRQELILYCVQDESPVCPVCPVAGDHSRHRVITVEKAQQTKQVKCHVLL</sequence>
<keyword evidence="2 4" id="KW-0863">Zinc-finger</keyword>
<dbReference type="SMART" id="SM00184">
    <property type="entry name" value="RING"/>
    <property type="match status" value="1"/>
</dbReference>
<dbReference type="GO" id="GO:0008270">
    <property type="term" value="F:zinc ion binding"/>
    <property type="evidence" value="ECO:0007669"/>
    <property type="project" value="UniProtKB-KW"/>
</dbReference>
<dbReference type="Gene3D" id="4.10.830.40">
    <property type="match status" value="1"/>
</dbReference>
<feature type="domain" description="B box-type" evidence="6">
    <location>
        <begin position="138"/>
        <end position="179"/>
    </location>
</feature>
<keyword evidence="1" id="KW-0479">Metal-binding</keyword>
<dbReference type="PROSITE" id="PS50089">
    <property type="entry name" value="ZF_RING_2"/>
    <property type="match status" value="1"/>
</dbReference>
<dbReference type="PROSITE" id="PS50119">
    <property type="entry name" value="ZF_BBOX"/>
    <property type="match status" value="1"/>
</dbReference>
<dbReference type="Gene3D" id="3.30.160.60">
    <property type="entry name" value="Classic Zinc Finger"/>
    <property type="match status" value="1"/>
</dbReference>
<dbReference type="SUPFAM" id="SSF57850">
    <property type="entry name" value="RING/U-box"/>
    <property type="match status" value="1"/>
</dbReference>
<evidence type="ECO:0000256" key="3">
    <source>
        <dbReference type="ARBA" id="ARBA00022833"/>
    </source>
</evidence>
<dbReference type="InterPro" id="IPR051051">
    <property type="entry name" value="E3_ubiq-ligase_TRIM/RNF"/>
</dbReference>
<evidence type="ECO:0000313" key="8">
    <source>
        <dbReference type="RefSeq" id="XP_032836363.1"/>
    </source>
</evidence>
<evidence type="ECO:0000256" key="1">
    <source>
        <dbReference type="ARBA" id="ARBA00022723"/>
    </source>
</evidence>
<dbReference type="PANTHER" id="PTHR25465">
    <property type="entry name" value="B-BOX DOMAIN CONTAINING"/>
    <property type="match status" value="1"/>
</dbReference>
<proteinExistence type="predicted"/>
<evidence type="ECO:0000256" key="2">
    <source>
        <dbReference type="ARBA" id="ARBA00022771"/>
    </source>
</evidence>
<name>A0AAJ7XK85_PETMA</name>